<evidence type="ECO:0000256" key="4">
    <source>
        <dbReference type="ARBA" id="ARBA00001947"/>
    </source>
</evidence>
<organism evidence="15 16">
    <name type="scientific">Ligilactobacillus ubinensis</name>
    <dbReference type="NCBI Taxonomy" id="2876789"/>
    <lineage>
        <taxon>Bacteria</taxon>
        <taxon>Bacillati</taxon>
        <taxon>Bacillota</taxon>
        <taxon>Bacilli</taxon>
        <taxon>Lactobacillales</taxon>
        <taxon>Lactobacillaceae</taxon>
        <taxon>Ligilactobacillus</taxon>
    </lineage>
</organism>
<dbReference type="EC" id="5.1.3.1" evidence="7 10"/>
<reference evidence="15 16" key="1">
    <citation type="journal article" date="2023" name="Int. J. Syst. Evol. Microbiol.">
        <title>Ligilactobacillus ubinensis sp. nov., a novel species isolated from the wild ferment of a durian fruit (Durio zibethinus).</title>
        <authorList>
            <person name="Heng Y.C."/>
            <person name="Menon N."/>
            <person name="Chen B."/>
            <person name="Loo B.Z.L."/>
            <person name="Wong G.W.J."/>
            <person name="Lim A.C.H."/>
            <person name="Silvaraju S."/>
            <person name="Kittelmann S."/>
        </authorList>
    </citation>
    <scope>NUCLEOTIDE SEQUENCE [LARGE SCALE GENOMIC DNA]</scope>
    <source>
        <strain evidence="15 16">WILCCON 0076</strain>
    </source>
</reference>
<keyword evidence="13" id="KW-0464">Manganese</keyword>
<feature type="active site" description="Proton acceptor" evidence="10 12">
    <location>
        <position position="31"/>
    </location>
</feature>
<evidence type="ECO:0000256" key="13">
    <source>
        <dbReference type="PIRSR" id="PIRSR001461-2"/>
    </source>
</evidence>
<accession>A0A9X2JLJ7</accession>
<protein>
    <recommendedName>
        <fullName evidence="7 10">Ribulose-phosphate 3-epimerase</fullName>
        <ecNumber evidence="7 10">5.1.3.1</ecNumber>
    </recommendedName>
</protein>
<dbReference type="PIRSF" id="PIRSF001461">
    <property type="entry name" value="RPE"/>
    <property type="match status" value="1"/>
</dbReference>
<name>A0A9X2JLJ7_9LACO</name>
<evidence type="ECO:0000256" key="1">
    <source>
        <dbReference type="ARBA" id="ARBA00001782"/>
    </source>
</evidence>
<comment type="similarity">
    <text evidence="6 10 11">Belongs to the ribulose-phosphate 3-epimerase family.</text>
</comment>
<sequence length="218" mass="23407">MKIAPSILSADFANLETDIKKVANAEYLHIDIMDGHFVDDLTFGANVVQALRKHSEQVFDCHLMVENPDKYIDSFAQAGADIIGVHVEATPHIHRVLSHIKKTSAKAGVVINPGTPITAITEVLGMVDQVLIMTVDPGMGGQAFLEETVGKVKELAHLKAQHGYKYEIEVDGGINDQTIKKVAAVGATVAVAGSFVFNAQDPTKQVAILREAAQINGD</sequence>
<comment type="caution">
    <text evidence="10">Lacks conserved residue(s) required for the propagation of feature annotation.</text>
</comment>
<dbReference type="GO" id="GO:0005737">
    <property type="term" value="C:cytoplasm"/>
    <property type="evidence" value="ECO:0007669"/>
    <property type="project" value="UniProtKB-ARBA"/>
</dbReference>
<dbReference type="Gene3D" id="3.20.20.70">
    <property type="entry name" value="Aldolase class I"/>
    <property type="match status" value="1"/>
</dbReference>
<comment type="cofactor">
    <cofactor evidence="5">
        <name>Fe(2+)</name>
        <dbReference type="ChEBI" id="CHEBI:29033"/>
    </cofactor>
</comment>
<dbReference type="FunFam" id="3.20.20.70:FF:000004">
    <property type="entry name" value="Ribulose-phosphate 3-epimerase"/>
    <property type="match status" value="1"/>
</dbReference>
<comment type="function">
    <text evidence="10">Catalyzes the reversible epimerization of D-ribulose 5-phosphate to D-xylulose 5-phosphate.</text>
</comment>
<dbReference type="PROSITE" id="PS01086">
    <property type="entry name" value="RIBUL_P_3_EPIMER_2"/>
    <property type="match status" value="1"/>
</dbReference>
<evidence type="ECO:0000256" key="8">
    <source>
        <dbReference type="ARBA" id="ARBA00022723"/>
    </source>
</evidence>
<comment type="cofactor">
    <cofactor evidence="3">
        <name>Co(2+)</name>
        <dbReference type="ChEBI" id="CHEBI:48828"/>
    </cofactor>
</comment>
<dbReference type="GO" id="GO:0046872">
    <property type="term" value="F:metal ion binding"/>
    <property type="evidence" value="ECO:0007669"/>
    <property type="project" value="UniProtKB-UniRule"/>
</dbReference>
<dbReference type="NCBIfam" id="NF004076">
    <property type="entry name" value="PRK05581.1-4"/>
    <property type="match status" value="1"/>
</dbReference>
<comment type="cofactor">
    <cofactor evidence="10 13">
        <name>a divalent metal cation</name>
        <dbReference type="ChEBI" id="CHEBI:60240"/>
    </cofactor>
    <text evidence="10 13">Binds 1 divalent metal cation per subunit.</text>
</comment>
<comment type="cofactor">
    <cofactor evidence="4">
        <name>Zn(2+)</name>
        <dbReference type="ChEBI" id="CHEBI:29105"/>
    </cofactor>
</comment>
<dbReference type="GO" id="GO:0019323">
    <property type="term" value="P:pentose catabolic process"/>
    <property type="evidence" value="ECO:0007669"/>
    <property type="project" value="UniProtKB-UniRule"/>
</dbReference>
<dbReference type="Proteomes" id="UP001139006">
    <property type="component" value="Unassembled WGS sequence"/>
</dbReference>
<evidence type="ECO:0000256" key="11">
    <source>
        <dbReference type="PIRNR" id="PIRNR001461"/>
    </source>
</evidence>
<evidence type="ECO:0000256" key="7">
    <source>
        <dbReference type="ARBA" id="ARBA00013188"/>
    </source>
</evidence>
<evidence type="ECO:0000256" key="3">
    <source>
        <dbReference type="ARBA" id="ARBA00001941"/>
    </source>
</evidence>
<dbReference type="HAMAP" id="MF_02227">
    <property type="entry name" value="RPE"/>
    <property type="match status" value="1"/>
</dbReference>
<proteinExistence type="inferred from homology"/>
<evidence type="ECO:0000256" key="6">
    <source>
        <dbReference type="ARBA" id="ARBA00009541"/>
    </source>
</evidence>
<feature type="binding site" evidence="10 13">
    <location>
        <position position="31"/>
    </location>
    <ligand>
        <name>a divalent metal cation</name>
        <dbReference type="ChEBI" id="CHEBI:60240"/>
    </ligand>
</feature>
<comment type="cofactor">
    <cofactor evidence="2">
        <name>Mn(2+)</name>
        <dbReference type="ChEBI" id="CHEBI:29035"/>
    </cofactor>
</comment>
<dbReference type="GO" id="GO:0006098">
    <property type="term" value="P:pentose-phosphate shunt"/>
    <property type="evidence" value="ECO:0007669"/>
    <property type="project" value="UniProtKB-UniRule"/>
</dbReference>
<dbReference type="GO" id="GO:0004750">
    <property type="term" value="F:D-ribulose-phosphate 3-epimerase activity"/>
    <property type="evidence" value="ECO:0007669"/>
    <property type="project" value="UniProtKB-UniRule"/>
</dbReference>
<comment type="caution">
    <text evidence="15">The sequence shown here is derived from an EMBL/GenBank/DDBJ whole genome shotgun (WGS) entry which is preliminary data.</text>
</comment>
<dbReference type="RefSeq" id="WP_253360496.1">
    <property type="nucleotide sequence ID" value="NZ_JAIULA010000010.1"/>
</dbReference>
<feature type="binding site" evidence="10 13">
    <location>
        <position position="171"/>
    </location>
    <ligand>
        <name>a divalent metal cation</name>
        <dbReference type="ChEBI" id="CHEBI:60240"/>
    </ligand>
</feature>
<comment type="pathway">
    <text evidence="10">Carbohydrate degradation.</text>
</comment>
<dbReference type="InterPro" id="IPR026019">
    <property type="entry name" value="Ribul_P_3_epim"/>
</dbReference>
<keyword evidence="8 10" id="KW-0479">Metal-binding</keyword>
<dbReference type="CDD" id="cd00429">
    <property type="entry name" value="RPE"/>
    <property type="match status" value="1"/>
</dbReference>
<dbReference type="EMBL" id="JAIULA010000010">
    <property type="protein sequence ID" value="MCP0886994.1"/>
    <property type="molecule type" value="Genomic_DNA"/>
</dbReference>
<feature type="binding site" evidence="10 14">
    <location>
        <position position="6"/>
    </location>
    <ligand>
        <name>substrate</name>
    </ligand>
</feature>
<feature type="binding site" evidence="14">
    <location>
        <begin position="138"/>
        <end position="141"/>
    </location>
    <ligand>
        <name>substrate</name>
    </ligand>
</feature>
<evidence type="ECO:0000256" key="12">
    <source>
        <dbReference type="PIRSR" id="PIRSR001461-1"/>
    </source>
</evidence>
<evidence type="ECO:0000256" key="5">
    <source>
        <dbReference type="ARBA" id="ARBA00001954"/>
    </source>
</evidence>
<evidence type="ECO:0000256" key="9">
    <source>
        <dbReference type="ARBA" id="ARBA00023235"/>
    </source>
</evidence>
<keyword evidence="16" id="KW-1185">Reference proteome</keyword>
<dbReference type="SUPFAM" id="SSF51366">
    <property type="entry name" value="Ribulose-phoshate binding barrel"/>
    <property type="match status" value="1"/>
</dbReference>
<comment type="catalytic activity">
    <reaction evidence="1 10 11">
        <text>D-ribulose 5-phosphate = D-xylulose 5-phosphate</text>
        <dbReference type="Rhea" id="RHEA:13677"/>
        <dbReference type="ChEBI" id="CHEBI:57737"/>
        <dbReference type="ChEBI" id="CHEBI:58121"/>
        <dbReference type="EC" id="5.1.3.1"/>
    </reaction>
</comment>
<evidence type="ECO:0000256" key="10">
    <source>
        <dbReference type="HAMAP-Rule" id="MF_02227"/>
    </source>
</evidence>
<dbReference type="NCBIfam" id="TIGR01163">
    <property type="entry name" value="rpe"/>
    <property type="match status" value="1"/>
</dbReference>
<evidence type="ECO:0000256" key="2">
    <source>
        <dbReference type="ARBA" id="ARBA00001936"/>
    </source>
</evidence>
<dbReference type="AlphaFoldDB" id="A0A9X2JLJ7"/>
<feature type="binding site" evidence="10 14">
    <location>
        <position position="62"/>
    </location>
    <ligand>
        <name>substrate</name>
    </ligand>
</feature>
<dbReference type="InterPro" id="IPR000056">
    <property type="entry name" value="Ribul_P_3_epim-like"/>
</dbReference>
<feature type="binding site" evidence="14">
    <location>
        <position position="173"/>
    </location>
    <ligand>
        <name>substrate</name>
    </ligand>
</feature>
<keyword evidence="13" id="KW-0170">Cobalt</keyword>
<feature type="binding site" evidence="10 13">
    <location>
        <position position="62"/>
    </location>
    <ligand>
        <name>a divalent metal cation</name>
        <dbReference type="ChEBI" id="CHEBI:60240"/>
    </ligand>
</feature>
<feature type="binding site" evidence="10 14">
    <location>
        <begin position="193"/>
        <end position="194"/>
    </location>
    <ligand>
        <name>substrate</name>
    </ligand>
</feature>
<keyword evidence="9 10" id="KW-0413">Isomerase</keyword>
<evidence type="ECO:0000256" key="14">
    <source>
        <dbReference type="PIRSR" id="PIRSR001461-3"/>
    </source>
</evidence>
<keyword evidence="13" id="KW-0862">Zinc</keyword>
<dbReference type="InterPro" id="IPR011060">
    <property type="entry name" value="RibuloseP-bd_barrel"/>
</dbReference>
<dbReference type="InterPro" id="IPR013785">
    <property type="entry name" value="Aldolase_TIM"/>
</dbReference>
<dbReference type="Pfam" id="PF00834">
    <property type="entry name" value="Ribul_P_3_epim"/>
    <property type="match status" value="1"/>
</dbReference>
<evidence type="ECO:0000313" key="16">
    <source>
        <dbReference type="Proteomes" id="UP001139006"/>
    </source>
</evidence>
<evidence type="ECO:0000313" key="15">
    <source>
        <dbReference type="EMBL" id="MCP0886994.1"/>
    </source>
</evidence>
<dbReference type="PANTHER" id="PTHR11749">
    <property type="entry name" value="RIBULOSE-5-PHOSPHATE-3-EPIMERASE"/>
    <property type="match status" value="1"/>
</dbReference>
<feature type="binding site" evidence="10">
    <location>
        <begin position="171"/>
        <end position="173"/>
    </location>
    <ligand>
        <name>substrate</name>
    </ligand>
</feature>
<gene>
    <name evidence="10 15" type="primary">rpe</name>
    <name evidence="15" type="ORF">LB941_06555</name>
</gene>
<keyword evidence="10 11" id="KW-0119">Carbohydrate metabolism</keyword>
<feature type="active site" description="Proton donor" evidence="10 12">
    <location>
        <position position="171"/>
    </location>
</feature>
<feature type="binding site" evidence="10 13">
    <location>
        <position position="29"/>
    </location>
    <ligand>
        <name>a divalent metal cation</name>
        <dbReference type="ChEBI" id="CHEBI:60240"/>
    </ligand>
</feature>